<dbReference type="InterPro" id="IPR051350">
    <property type="entry name" value="WD_repeat-ST_regulator"/>
</dbReference>
<keyword evidence="7" id="KW-1185">Reference proteome</keyword>
<dbReference type="STRING" id="1051891.A0A0C3KQK3"/>
<dbReference type="Proteomes" id="UP000054248">
    <property type="component" value="Unassembled WGS sequence"/>
</dbReference>
<keyword evidence="4" id="KW-1133">Transmembrane helix</keyword>
<evidence type="ECO:0008006" key="8">
    <source>
        <dbReference type="Google" id="ProtNLM"/>
    </source>
</evidence>
<evidence type="ECO:0000256" key="1">
    <source>
        <dbReference type="ARBA" id="ARBA00022574"/>
    </source>
</evidence>
<sequence>MSLCLNHTPLLFLVFSVLAFSGGLLCYTYSSSQGRLVTISATVLTSTTSLILLLVIFWDVGERWRASKSGHVSQEGPNITRETCGAGYSTFVLSVLPRALVAMLDRRAKRTEDLESKQPSNRPFNNGIHSTSPSAIVHLSIAAAGYPPTAVSAPEACPGLGDATIKYAQPTLRIQTCLPGNSSSFDQPLSPYGDGGSASMRGRPFYNMAWQLVRNPESRKHLNTLPMSPYQREDLLRLALLAPLMPPKARGPVRDLRFSPDGRWLGASFTDGTAGVWKIVGNTFIWHSTAAARPGPIVWSPDSRSLLVKVDGGLMIWCPETGANLRVAKKELDAFSWISDGEHFVVASGQHLWIMDKEKGTVKNHYCLPSRPLRVHDIASVPGKDEGKGGLLVVVCSIQDEPPTQEPPEGFLLSFDPLSQRVRPKDVQPQRRIIICDINKEIVAAAVPVRSEARHVTVSRNGRFALISYGPSCPPELWHIETSSDGRVLLELCHMYLQNSGQGDEGGPVDLVGQARFGGDCDEYVVVVTRNGEVYVWDCLSSHLCHKVKDIRVSESPSKAIGISWCSTNDERKFPLFACGMDDGSLVIWQGSDTEAGTELSSRRDADVGKTSPGQEIESGGAPLSSG</sequence>
<dbReference type="HOGENOM" id="CLU_436276_0_0_1"/>
<accession>A0A0C3KQK3</accession>
<protein>
    <recommendedName>
        <fullName evidence="8">Anaphase-promoting complex subunit 4 WD40 domain-containing protein</fullName>
    </recommendedName>
</protein>
<dbReference type="Pfam" id="PF00400">
    <property type="entry name" value="WD40"/>
    <property type="match status" value="1"/>
</dbReference>
<feature type="chain" id="PRO_5002166444" description="Anaphase-promoting complex subunit 4 WD40 domain-containing protein" evidence="5">
    <location>
        <begin position="20"/>
        <end position="627"/>
    </location>
</feature>
<proteinExistence type="predicted"/>
<dbReference type="AlphaFoldDB" id="A0A0C3KQK3"/>
<evidence type="ECO:0000256" key="5">
    <source>
        <dbReference type="SAM" id="SignalP"/>
    </source>
</evidence>
<evidence type="ECO:0000256" key="2">
    <source>
        <dbReference type="ARBA" id="ARBA00022737"/>
    </source>
</evidence>
<dbReference type="GO" id="GO:0034657">
    <property type="term" value="C:GID complex"/>
    <property type="evidence" value="ECO:0007669"/>
    <property type="project" value="TreeGrafter"/>
</dbReference>
<keyword evidence="5" id="KW-0732">Signal</keyword>
<keyword evidence="1" id="KW-0853">WD repeat</keyword>
<evidence type="ECO:0000256" key="4">
    <source>
        <dbReference type="SAM" id="Phobius"/>
    </source>
</evidence>
<dbReference type="PANTHER" id="PTHR22838:SF0">
    <property type="entry name" value="WD REPEAT-CONTAINING PROTEIN 26"/>
    <property type="match status" value="1"/>
</dbReference>
<dbReference type="PANTHER" id="PTHR22838">
    <property type="entry name" value="WD REPEAT PROTEIN 26-RELATED"/>
    <property type="match status" value="1"/>
</dbReference>
<keyword evidence="4" id="KW-0472">Membrane</keyword>
<name>A0A0C3KQK3_9AGAM</name>
<evidence type="ECO:0000313" key="6">
    <source>
        <dbReference type="EMBL" id="KIO23683.1"/>
    </source>
</evidence>
<dbReference type="OrthoDB" id="427368at2759"/>
<evidence type="ECO:0000313" key="7">
    <source>
        <dbReference type="Proteomes" id="UP000054248"/>
    </source>
</evidence>
<feature type="transmembrane region" description="Helical" evidence="4">
    <location>
        <begin position="36"/>
        <end position="58"/>
    </location>
</feature>
<dbReference type="EMBL" id="KN823079">
    <property type="protein sequence ID" value="KIO23683.1"/>
    <property type="molecule type" value="Genomic_DNA"/>
</dbReference>
<gene>
    <name evidence="6" type="ORF">M407DRAFT_9329</name>
</gene>
<dbReference type="Gene3D" id="2.130.10.10">
    <property type="entry name" value="YVTN repeat-like/Quinoprotein amine dehydrogenase"/>
    <property type="match status" value="2"/>
</dbReference>
<dbReference type="GO" id="GO:0043161">
    <property type="term" value="P:proteasome-mediated ubiquitin-dependent protein catabolic process"/>
    <property type="evidence" value="ECO:0007669"/>
    <property type="project" value="TreeGrafter"/>
</dbReference>
<keyword evidence="2" id="KW-0677">Repeat</keyword>
<organism evidence="6 7">
    <name type="scientific">Tulasnella calospora MUT 4182</name>
    <dbReference type="NCBI Taxonomy" id="1051891"/>
    <lineage>
        <taxon>Eukaryota</taxon>
        <taxon>Fungi</taxon>
        <taxon>Dikarya</taxon>
        <taxon>Basidiomycota</taxon>
        <taxon>Agaricomycotina</taxon>
        <taxon>Agaricomycetes</taxon>
        <taxon>Cantharellales</taxon>
        <taxon>Tulasnellaceae</taxon>
        <taxon>Tulasnella</taxon>
    </lineage>
</organism>
<reference evidence="7" key="2">
    <citation type="submission" date="2015-01" db="EMBL/GenBank/DDBJ databases">
        <title>Evolutionary Origins and Diversification of the Mycorrhizal Mutualists.</title>
        <authorList>
            <consortium name="DOE Joint Genome Institute"/>
            <consortium name="Mycorrhizal Genomics Consortium"/>
            <person name="Kohler A."/>
            <person name="Kuo A."/>
            <person name="Nagy L.G."/>
            <person name="Floudas D."/>
            <person name="Copeland A."/>
            <person name="Barry K.W."/>
            <person name="Cichocki N."/>
            <person name="Veneault-Fourrey C."/>
            <person name="LaButti K."/>
            <person name="Lindquist E.A."/>
            <person name="Lipzen A."/>
            <person name="Lundell T."/>
            <person name="Morin E."/>
            <person name="Murat C."/>
            <person name="Riley R."/>
            <person name="Ohm R."/>
            <person name="Sun H."/>
            <person name="Tunlid A."/>
            <person name="Henrissat B."/>
            <person name="Grigoriev I.V."/>
            <person name="Hibbett D.S."/>
            <person name="Martin F."/>
        </authorList>
    </citation>
    <scope>NUCLEOTIDE SEQUENCE [LARGE SCALE GENOMIC DNA]</scope>
    <source>
        <strain evidence="7">MUT 4182</strain>
    </source>
</reference>
<keyword evidence="4" id="KW-0812">Transmembrane</keyword>
<dbReference type="SMART" id="SM00320">
    <property type="entry name" value="WD40"/>
    <property type="match status" value="3"/>
</dbReference>
<dbReference type="InterPro" id="IPR001680">
    <property type="entry name" value="WD40_rpt"/>
</dbReference>
<feature type="region of interest" description="Disordered" evidence="3">
    <location>
        <begin position="596"/>
        <end position="627"/>
    </location>
</feature>
<feature type="signal peptide" evidence="5">
    <location>
        <begin position="1"/>
        <end position="19"/>
    </location>
</feature>
<reference evidence="6 7" key="1">
    <citation type="submission" date="2014-04" db="EMBL/GenBank/DDBJ databases">
        <authorList>
            <consortium name="DOE Joint Genome Institute"/>
            <person name="Kuo A."/>
            <person name="Girlanda M."/>
            <person name="Perotto S."/>
            <person name="Kohler A."/>
            <person name="Nagy L.G."/>
            <person name="Floudas D."/>
            <person name="Copeland A."/>
            <person name="Barry K.W."/>
            <person name="Cichocki N."/>
            <person name="Veneault-Fourrey C."/>
            <person name="LaButti K."/>
            <person name="Lindquist E.A."/>
            <person name="Lipzen A."/>
            <person name="Lundell T."/>
            <person name="Morin E."/>
            <person name="Murat C."/>
            <person name="Sun H."/>
            <person name="Tunlid A."/>
            <person name="Henrissat B."/>
            <person name="Grigoriev I.V."/>
            <person name="Hibbett D.S."/>
            <person name="Martin F."/>
            <person name="Nordberg H.P."/>
            <person name="Cantor M.N."/>
            <person name="Hua S.X."/>
        </authorList>
    </citation>
    <scope>NUCLEOTIDE SEQUENCE [LARGE SCALE GENOMIC DNA]</scope>
    <source>
        <strain evidence="6 7">MUT 4182</strain>
    </source>
</reference>
<dbReference type="SUPFAM" id="SSF69322">
    <property type="entry name" value="Tricorn protease domain 2"/>
    <property type="match status" value="1"/>
</dbReference>
<dbReference type="InterPro" id="IPR015943">
    <property type="entry name" value="WD40/YVTN_repeat-like_dom_sf"/>
</dbReference>
<evidence type="ECO:0000256" key="3">
    <source>
        <dbReference type="SAM" id="MobiDB-lite"/>
    </source>
</evidence>